<evidence type="ECO:0000313" key="8">
    <source>
        <dbReference type="Proteomes" id="UP000028181"/>
    </source>
</evidence>
<dbReference type="SUPFAM" id="SSF52540">
    <property type="entry name" value="P-loop containing nucleoside triphosphate hydrolases"/>
    <property type="match status" value="1"/>
</dbReference>
<dbReference type="CDD" id="cd03224">
    <property type="entry name" value="ABC_TM1139_LivF_branched"/>
    <property type="match status" value="1"/>
</dbReference>
<dbReference type="PANTHER" id="PTHR43820:SF4">
    <property type="entry name" value="HIGH-AFFINITY BRANCHED-CHAIN AMINO ACID TRANSPORT ATP-BINDING PROTEIN LIVF"/>
    <property type="match status" value="1"/>
</dbReference>
<dbReference type="GO" id="GO:0015807">
    <property type="term" value="P:L-amino acid transport"/>
    <property type="evidence" value="ECO:0007669"/>
    <property type="project" value="TreeGrafter"/>
</dbReference>
<evidence type="ECO:0000256" key="2">
    <source>
        <dbReference type="ARBA" id="ARBA00022448"/>
    </source>
</evidence>
<dbReference type="OrthoDB" id="9806149at2"/>
<accession>A0A068SRQ3</accession>
<dbReference type="InterPro" id="IPR027417">
    <property type="entry name" value="P-loop_NTPase"/>
</dbReference>
<sequence>MAAENLLKVEAVETYYGNIRALAGVDVEVNKGEIVSLIGANGAGKSTLMMTICGSPQARTGSIIFDGEDITKLPTHLIARRRIAQSPEGRRIFPRMTVYENLQMGAGLDNLKYFNEDVEKIFTLFPRLKERQSQRGGTLSGGEQQMLSIGRALMARPKLLLLDEPSLGLAPLIVKGIFEAIRKLNKEEGLTVFLVEQNAFAALKLSDRGYVMVNGKVTMSGSGKELLANPEVRAAYLEGGRH</sequence>
<dbReference type="Gene3D" id="3.40.50.300">
    <property type="entry name" value="P-loop containing nucleotide triphosphate hydrolases"/>
    <property type="match status" value="1"/>
</dbReference>
<evidence type="ECO:0000256" key="4">
    <source>
        <dbReference type="ARBA" id="ARBA00022840"/>
    </source>
</evidence>
<keyword evidence="8" id="KW-1185">Reference proteome</keyword>
<dbReference type="Pfam" id="PF00005">
    <property type="entry name" value="ABC_tran"/>
    <property type="match status" value="1"/>
</dbReference>
<dbReference type="SMART" id="SM00382">
    <property type="entry name" value="AAA"/>
    <property type="match status" value="1"/>
</dbReference>
<dbReference type="eggNOG" id="COG0410">
    <property type="taxonomic scope" value="Bacteria"/>
</dbReference>
<dbReference type="Proteomes" id="UP000028181">
    <property type="component" value="Chromosome I"/>
</dbReference>
<reference evidence="8" key="1">
    <citation type="journal article" date="2014" name="BMC Genomics">
        <title>Genome sequencing of two Neorhizobium galegae strains reveals a noeT gene responsible for the unusual acetylation of the nodulation factors.</title>
        <authorList>
            <person name="Osterman J."/>
            <person name="Marsh J."/>
            <person name="Laine P.K."/>
            <person name="Zeng Z."/>
            <person name="Alatalo E."/>
            <person name="Sullivan J.T."/>
            <person name="Young J.P."/>
            <person name="Thomas-Oates J."/>
            <person name="Paulin L."/>
            <person name="Lindstrom K."/>
        </authorList>
    </citation>
    <scope>NUCLEOTIDE SEQUENCE [LARGE SCALE GENOMIC DNA]</scope>
    <source>
        <strain evidence="8">HAMBI 540</strain>
    </source>
</reference>
<proteinExistence type="inferred from homology"/>
<gene>
    <name evidence="7" type="ORF">RG540_CH28160</name>
</gene>
<evidence type="ECO:0000256" key="3">
    <source>
        <dbReference type="ARBA" id="ARBA00022741"/>
    </source>
</evidence>
<evidence type="ECO:0000259" key="6">
    <source>
        <dbReference type="PROSITE" id="PS50893"/>
    </source>
</evidence>
<dbReference type="KEGG" id="ngg:RG540_CH28160"/>
<dbReference type="PATRIC" id="fig|1028800.3.peg.2850"/>
<dbReference type="PROSITE" id="PS50893">
    <property type="entry name" value="ABC_TRANSPORTER_2"/>
    <property type="match status" value="1"/>
</dbReference>
<keyword evidence="3" id="KW-0547">Nucleotide-binding</keyword>
<dbReference type="PANTHER" id="PTHR43820">
    <property type="entry name" value="HIGH-AFFINITY BRANCHED-CHAIN AMINO ACID TRANSPORT ATP-BINDING PROTEIN LIVF"/>
    <property type="match status" value="1"/>
</dbReference>
<dbReference type="HOGENOM" id="CLU_000604_1_2_5"/>
<dbReference type="GeneID" id="24256317"/>
<dbReference type="RefSeq" id="WP_038588946.1">
    <property type="nucleotide sequence ID" value="NZ_HG938353.1"/>
</dbReference>
<evidence type="ECO:0000256" key="1">
    <source>
        <dbReference type="ARBA" id="ARBA00005417"/>
    </source>
</evidence>
<dbReference type="EMBL" id="HG938353">
    <property type="protein sequence ID" value="CDN48982.1"/>
    <property type="molecule type" value="Genomic_DNA"/>
</dbReference>
<keyword evidence="4 7" id="KW-0067">ATP-binding</keyword>
<dbReference type="GO" id="GO:0005524">
    <property type="term" value="F:ATP binding"/>
    <property type="evidence" value="ECO:0007669"/>
    <property type="project" value="UniProtKB-KW"/>
</dbReference>
<protein>
    <submittedName>
        <fullName evidence="7">High-affinity branched-chain amino acid ABC transporter, ATP-binding protein</fullName>
    </submittedName>
</protein>
<comment type="similarity">
    <text evidence="1">Belongs to the ABC transporter superfamily.</text>
</comment>
<name>A0A068SRQ3_NEOGA</name>
<keyword evidence="5" id="KW-0029">Amino-acid transport</keyword>
<dbReference type="GO" id="GO:0016887">
    <property type="term" value="F:ATP hydrolysis activity"/>
    <property type="evidence" value="ECO:0007669"/>
    <property type="project" value="InterPro"/>
</dbReference>
<dbReference type="InterPro" id="IPR003593">
    <property type="entry name" value="AAA+_ATPase"/>
</dbReference>
<evidence type="ECO:0000313" key="7">
    <source>
        <dbReference type="EMBL" id="CDN48982.1"/>
    </source>
</evidence>
<dbReference type="PROSITE" id="PS00211">
    <property type="entry name" value="ABC_TRANSPORTER_1"/>
    <property type="match status" value="1"/>
</dbReference>
<keyword evidence="2" id="KW-0813">Transport</keyword>
<dbReference type="AlphaFoldDB" id="A0A068SRQ3"/>
<dbReference type="InterPro" id="IPR030660">
    <property type="entry name" value="ABC_branched_ATPase_LivF/BraG"/>
</dbReference>
<dbReference type="PIRSF" id="PIRSF039137">
    <property type="entry name" value="ABC_branched_ATPase"/>
    <property type="match status" value="1"/>
</dbReference>
<dbReference type="GO" id="GO:0015658">
    <property type="term" value="F:branched-chain amino acid transmembrane transporter activity"/>
    <property type="evidence" value="ECO:0007669"/>
    <property type="project" value="InterPro"/>
</dbReference>
<feature type="domain" description="ABC transporter" evidence="6">
    <location>
        <begin position="7"/>
        <end position="239"/>
    </location>
</feature>
<dbReference type="InterPro" id="IPR052156">
    <property type="entry name" value="BCAA_Transport_ATP-bd_LivF"/>
</dbReference>
<evidence type="ECO:0000256" key="5">
    <source>
        <dbReference type="ARBA" id="ARBA00022970"/>
    </source>
</evidence>
<organism evidence="7 8">
    <name type="scientific">Neorhizobium galegae bv. orientalis str. HAMBI 540</name>
    <dbReference type="NCBI Taxonomy" id="1028800"/>
    <lineage>
        <taxon>Bacteria</taxon>
        <taxon>Pseudomonadati</taxon>
        <taxon>Pseudomonadota</taxon>
        <taxon>Alphaproteobacteria</taxon>
        <taxon>Hyphomicrobiales</taxon>
        <taxon>Rhizobiaceae</taxon>
        <taxon>Rhizobium/Agrobacterium group</taxon>
        <taxon>Neorhizobium</taxon>
    </lineage>
</organism>
<dbReference type="InterPro" id="IPR017871">
    <property type="entry name" value="ABC_transporter-like_CS"/>
</dbReference>
<dbReference type="InterPro" id="IPR003439">
    <property type="entry name" value="ABC_transporter-like_ATP-bd"/>
</dbReference>